<reference evidence="1 2" key="1">
    <citation type="submission" date="2016-10" db="EMBL/GenBank/DDBJ databases">
        <title>Draft genome sequences of four alkaliphilic bacteria belonging to the Anaerobacillus genus.</title>
        <authorList>
            <person name="Bassil N.M."/>
            <person name="Lloyd J.R."/>
        </authorList>
    </citation>
    <scope>NUCLEOTIDE SEQUENCE [LARGE SCALE GENOMIC DNA]</scope>
    <source>
        <strain evidence="1 2">DSM 18345</strain>
    </source>
</reference>
<protein>
    <submittedName>
        <fullName evidence="1">Uncharacterized protein</fullName>
    </submittedName>
</protein>
<comment type="caution">
    <text evidence="1">The sequence shown here is derived from an EMBL/GenBank/DDBJ whole genome shotgun (WGS) entry which is preliminary data.</text>
</comment>
<dbReference type="EMBL" id="MLQR01000001">
    <property type="protein sequence ID" value="OIJ17335.1"/>
    <property type="molecule type" value="Genomic_DNA"/>
</dbReference>
<organism evidence="1 2">
    <name type="scientific">Anaerobacillus alkalilacustris</name>
    <dbReference type="NCBI Taxonomy" id="393763"/>
    <lineage>
        <taxon>Bacteria</taxon>
        <taxon>Bacillati</taxon>
        <taxon>Bacillota</taxon>
        <taxon>Bacilli</taxon>
        <taxon>Bacillales</taxon>
        <taxon>Bacillaceae</taxon>
        <taxon>Anaerobacillus</taxon>
    </lineage>
</organism>
<dbReference type="OrthoDB" id="2967146at2"/>
<dbReference type="AlphaFoldDB" id="A0A1S2M0X8"/>
<keyword evidence="2" id="KW-1185">Reference proteome</keyword>
<dbReference type="Proteomes" id="UP000179524">
    <property type="component" value="Unassembled WGS sequence"/>
</dbReference>
<proteinExistence type="predicted"/>
<accession>A0A1S2M0X8</accession>
<dbReference type="RefSeq" id="WP_071308061.1">
    <property type="nucleotide sequence ID" value="NZ_MLQR01000001.1"/>
</dbReference>
<sequence>MKYQHNVYKNWFGREDQDFDVGFNKKYKNGNFTIGGKILIYVVGEFFENKSESQHLLRLPIKNL</sequence>
<name>A0A1S2M0X8_9BACI</name>
<evidence type="ECO:0000313" key="1">
    <source>
        <dbReference type="EMBL" id="OIJ17335.1"/>
    </source>
</evidence>
<evidence type="ECO:0000313" key="2">
    <source>
        <dbReference type="Proteomes" id="UP000179524"/>
    </source>
</evidence>
<gene>
    <name evidence="1" type="ORF">BKP37_02180</name>
</gene>